<keyword evidence="6 9" id="KW-1133">Transmembrane helix</keyword>
<evidence type="ECO:0000256" key="8">
    <source>
        <dbReference type="PIRNR" id="PIRNR037778"/>
    </source>
</evidence>
<feature type="transmembrane region" description="Helical" evidence="9">
    <location>
        <begin position="114"/>
        <end position="138"/>
    </location>
</feature>
<name>W0FJZ0_9BACT</name>
<accession>W0FJZ0</accession>
<protein>
    <recommendedName>
        <fullName evidence="8">Riboflavin transporter</fullName>
    </recommendedName>
</protein>
<dbReference type="PIRSF" id="PIRSF037778">
    <property type="entry name" value="UCP037778_transp_RibU"/>
    <property type="match status" value="1"/>
</dbReference>
<keyword evidence="3 8" id="KW-0813">Transport</keyword>
<evidence type="ECO:0000256" key="1">
    <source>
        <dbReference type="ARBA" id="ARBA00004651"/>
    </source>
</evidence>
<dbReference type="Pfam" id="PF12822">
    <property type="entry name" value="ECF_trnsprt"/>
    <property type="match status" value="1"/>
</dbReference>
<dbReference type="AlphaFoldDB" id="W0FJZ0"/>
<organism evidence="10">
    <name type="scientific">uncultured bacterium Contig87</name>
    <dbReference type="NCBI Taxonomy" id="1393621"/>
    <lineage>
        <taxon>Bacteria</taxon>
        <taxon>environmental samples</taxon>
    </lineage>
</organism>
<comment type="subcellular location">
    <subcellularLocation>
        <location evidence="1">Cell membrane</location>
        <topology evidence="1">Multi-pass membrane protein</topology>
    </subcellularLocation>
</comment>
<evidence type="ECO:0000256" key="6">
    <source>
        <dbReference type="ARBA" id="ARBA00022989"/>
    </source>
</evidence>
<feature type="transmembrane region" description="Helical" evidence="9">
    <location>
        <begin position="47"/>
        <end position="74"/>
    </location>
</feature>
<keyword evidence="7 8" id="KW-0472">Membrane</keyword>
<evidence type="ECO:0000256" key="4">
    <source>
        <dbReference type="ARBA" id="ARBA00022475"/>
    </source>
</evidence>
<feature type="transmembrane region" description="Helical" evidence="9">
    <location>
        <begin position="80"/>
        <end position="102"/>
    </location>
</feature>
<evidence type="ECO:0000256" key="5">
    <source>
        <dbReference type="ARBA" id="ARBA00022692"/>
    </source>
</evidence>
<dbReference type="Gene3D" id="1.10.1760.20">
    <property type="match status" value="1"/>
</dbReference>
<sequence length="194" mass="20972">MTATQRTKLFSVGNMARMAMLTAVACLLDLIPGIPVVGFYKLDFSMLPVMLGTFSMGPVAGTIILLLKCLIGWAHSTTMGIGKLAEFIMGLAMVLPAGIIYARNKTRKTAIISMLVGTLSMVVVSVFANKWILIPFYAQMMPMEKILAMCGADTEWKLVVTATAPFNLLKGVVLCLITGLIYKPLSPILHSKAK</sequence>
<dbReference type="PANTHER" id="PTHR38438:SF1">
    <property type="entry name" value="RIBOFLAVIN TRANSPORTER RIBU"/>
    <property type="match status" value="1"/>
</dbReference>
<keyword evidence="4 8" id="KW-1003">Cell membrane</keyword>
<feature type="transmembrane region" description="Helical" evidence="9">
    <location>
        <begin position="20"/>
        <end position="40"/>
    </location>
</feature>
<proteinExistence type="inferred from homology"/>
<evidence type="ECO:0000256" key="7">
    <source>
        <dbReference type="ARBA" id="ARBA00023136"/>
    </source>
</evidence>
<evidence type="ECO:0000256" key="2">
    <source>
        <dbReference type="ARBA" id="ARBA00005540"/>
    </source>
</evidence>
<feature type="transmembrane region" description="Helical" evidence="9">
    <location>
        <begin position="158"/>
        <end position="182"/>
    </location>
</feature>
<keyword evidence="5 9" id="KW-0812">Transmembrane</keyword>
<evidence type="ECO:0000313" key="10">
    <source>
        <dbReference type="EMBL" id="AHF25188.1"/>
    </source>
</evidence>
<dbReference type="EMBL" id="KC246822">
    <property type="protein sequence ID" value="AHF25188.1"/>
    <property type="molecule type" value="Genomic_DNA"/>
</dbReference>
<dbReference type="GO" id="GO:0032217">
    <property type="term" value="F:riboflavin transmembrane transporter activity"/>
    <property type="evidence" value="ECO:0007669"/>
    <property type="project" value="UniProtKB-UniRule"/>
</dbReference>
<dbReference type="PANTHER" id="PTHR38438">
    <property type="entry name" value="RIBOFLAVIN TRANSPORTER RIBU"/>
    <property type="match status" value="1"/>
</dbReference>
<comment type="similarity">
    <text evidence="2 8">Belongs to the prokaryotic riboflavin transporter (P-RFT) (TC 2.A.87) family.</text>
</comment>
<evidence type="ECO:0000256" key="9">
    <source>
        <dbReference type="SAM" id="Phobius"/>
    </source>
</evidence>
<reference evidence="10" key="1">
    <citation type="journal article" date="2013" name="PLoS ONE">
        <title>Metagenomic insights into the carbohydrate-active enzymes carried by the microorganisms adhering to solid digesta in the rumen of cows.</title>
        <authorList>
            <person name="Wang L."/>
            <person name="Hatem A."/>
            <person name="Catalyurek U.V."/>
            <person name="Morrison M."/>
            <person name="Yu Z."/>
        </authorList>
    </citation>
    <scope>NUCLEOTIDE SEQUENCE</scope>
</reference>
<dbReference type="GO" id="GO:0005886">
    <property type="term" value="C:plasma membrane"/>
    <property type="evidence" value="ECO:0007669"/>
    <property type="project" value="UniProtKB-SubCell"/>
</dbReference>
<evidence type="ECO:0000256" key="3">
    <source>
        <dbReference type="ARBA" id="ARBA00022448"/>
    </source>
</evidence>
<comment type="function">
    <text evidence="8">Probably a riboflavin-binding protein that interacts with the energy-coupling factor (ECF) ABC-transporter complex.</text>
</comment>
<dbReference type="InterPro" id="IPR024529">
    <property type="entry name" value="ECF_trnsprt_substrate-spec"/>
</dbReference>
<dbReference type="InterPro" id="IPR025720">
    <property type="entry name" value="RibU"/>
</dbReference>